<reference evidence="6 7" key="1">
    <citation type="journal article" date="2009" name="Nat. Genet.">
        <title>The genome of the cucumber, Cucumis sativus L.</title>
        <authorList>
            <person name="Huang S."/>
            <person name="Li R."/>
            <person name="Zhang Z."/>
            <person name="Li L."/>
            <person name="Gu X."/>
            <person name="Fan W."/>
            <person name="Lucas W.J."/>
            <person name="Wang X."/>
            <person name="Xie B."/>
            <person name="Ni P."/>
            <person name="Ren Y."/>
            <person name="Zhu H."/>
            <person name="Li J."/>
            <person name="Lin K."/>
            <person name="Jin W."/>
            <person name="Fei Z."/>
            <person name="Li G."/>
            <person name="Staub J."/>
            <person name="Kilian A."/>
            <person name="van der Vossen E.A."/>
            <person name="Wu Y."/>
            <person name="Guo J."/>
            <person name="He J."/>
            <person name="Jia Z."/>
            <person name="Ren Y."/>
            <person name="Tian G."/>
            <person name="Lu Y."/>
            <person name="Ruan J."/>
            <person name="Qian W."/>
            <person name="Wang M."/>
            <person name="Huang Q."/>
            <person name="Li B."/>
            <person name="Xuan Z."/>
            <person name="Cao J."/>
            <person name="Asan"/>
            <person name="Wu Z."/>
            <person name="Zhang J."/>
            <person name="Cai Q."/>
            <person name="Bai Y."/>
            <person name="Zhao B."/>
            <person name="Han Y."/>
            <person name="Li Y."/>
            <person name="Li X."/>
            <person name="Wang S."/>
            <person name="Shi Q."/>
            <person name="Liu S."/>
            <person name="Cho W.K."/>
            <person name="Kim J.Y."/>
            <person name="Xu Y."/>
            <person name="Heller-Uszynska K."/>
            <person name="Miao H."/>
            <person name="Cheng Z."/>
            <person name="Zhang S."/>
            <person name="Wu J."/>
            <person name="Yang Y."/>
            <person name="Kang H."/>
            <person name="Li M."/>
            <person name="Liang H."/>
            <person name="Ren X."/>
            <person name="Shi Z."/>
            <person name="Wen M."/>
            <person name="Jian M."/>
            <person name="Yang H."/>
            <person name="Zhang G."/>
            <person name="Yang Z."/>
            <person name="Chen R."/>
            <person name="Liu S."/>
            <person name="Li J."/>
            <person name="Ma L."/>
            <person name="Liu H."/>
            <person name="Zhou Y."/>
            <person name="Zhao J."/>
            <person name="Fang X."/>
            <person name="Li G."/>
            <person name="Fang L."/>
            <person name="Li Y."/>
            <person name="Liu D."/>
            <person name="Zheng H."/>
            <person name="Zhang Y."/>
            <person name="Qin N."/>
            <person name="Li Z."/>
            <person name="Yang G."/>
            <person name="Yang S."/>
            <person name="Bolund L."/>
            <person name="Kristiansen K."/>
            <person name="Zheng H."/>
            <person name="Li S."/>
            <person name="Zhang X."/>
            <person name="Yang H."/>
            <person name="Wang J."/>
            <person name="Sun R."/>
            <person name="Zhang B."/>
            <person name="Jiang S."/>
            <person name="Wang J."/>
            <person name="Du Y."/>
            <person name="Li S."/>
        </authorList>
    </citation>
    <scope>NUCLEOTIDE SEQUENCE [LARGE SCALE GENOMIC DNA]</scope>
    <source>
        <strain evidence="7">cv. 9930</strain>
    </source>
</reference>
<feature type="compositionally biased region" description="Basic and acidic residues" evidence="4">
    <location>
        <begin position="697"/>
        <end position="708"/>
    </location>
</feature>
<dbReference type="PANTHER" id="PTHR46524">
    <property type="entry name" value="CW-TYPE ZINC FINGER"/>
    <property type="match status" value="1"/>
</dbReference>
<dbReference type="Gramene" id="KGN47195">
    <property type="protein sequence ID" value="KGN47195"/>
    <property type="gene ID" value="Csa_6G197740"/>
</dbReference>
<dbReference type="OrthoDB" id="757982at2759"/>
<gene>
    <name evidence="6" type="ORF">Csa_6G197740</name>
</gene>
<dbReference type="InterPro" id="IPR056406">
    <property type="entry name" value="THD_CWZF3/5/7"/>
</dbReference>
<feature type="compositionally biased region" description="Basic and acidic residues" evidence="4">
    <location>
        <begin position="1078"/>
        <end position="1089"/>
    </location>
</feature>
<dbReference type="eggNOG" id="ENOG502SC6K">
    <property type="taxonomic scope" value="Eukaryota"/>
</dbReference>
<evidence type="ECO:0000256" key="4">
    <source>
        <dbReference type="SAM" id="MobiDB-lite"/>
    </source>
</evidence>
<keyword evidence="1" id="KW-0479">Metal-binding</keyword>
<feature type="region of interest" description="Disordered" evidence="4">
    <location>
        <begin position="436"/>
        <end position="458"/>
    </location>
</feature>
<dbReference type="KEGG" id="csv:101222407"/>
<feature type="region of interest" description="Disordered" evidence="4">
    <location>
        <begin position="697"/>
        <end position="717"/>
    </location>
</feature>
<protein>
    <recommendedName>
        <fullName evidence="5">CW-type domain-containing protein</fullName>
    </recommendedName>
</protein>
<feature type="compositionally biased region" description="Low complexity" evidence="4">
    <location>
        <begin position="216"/>
        <end position="229"/>
    </location>
</feature>
<dbReference type="Proteomes" id="UP000029981">
    <property type="component" value="Chromosome 6"/>
</dbReference>
<proteinExistence type="predicted"/>
<dbReference type="OMA" id="VVYCKHS"/>
<evidence type="ECO:0000256" key="3">
    <source>
        <dbReference type="ARBA" id="ARBA00022833"/>
    </source>
</evidence>
<accession>A0A0A0KBV9</accession>
<dbReference type="STRING" id="3659.A0A0A0KBV9"/>
<feature type="compositionally biased region" description="Polar residues" evidence="4">
    <location>
        <begin position="647"/>
        <end position="665"/>
    </location>
</feature>
<feature type="region of interest" description="Disordered" evidence="4">
    <location>
        <begin position="1018"/>
        <end position="1108"/>
    </location>
</feature>
<keyword evidence="2" id="KW-0863">Zinc-finger</keyword>
<dbReference type="PROSITE" id="PS51050">
    <property type="entry name" value="ZF_CW"/>
    <property type="match status" value="1"/>
</dbReference>
<reference evidence="6 7" key="2">
    <citation type="journal article" date="2009" name="PLoS ONE">
        <title>An integrated genetic and cytogenetic map of the cucumber genome.</title>
        <authorList>
            <person name="Ren Y."/>
            <person name="Zhang Z."/>
            <person name="Liu J."/>
            <person name="Staub J.E."/>
            <person name="Han Y."/>
            <person name="Cheng Z."/>
            <person name="Li X."/>
            <person name="Lu J."/>
            <person name="Miao H."/>
            <person name="Kang H."/>
            <person name="Xie B."/>
            <person name="Gu X."/>
            <person name="Wang X."/>
            <person name="Du Y."/>
            <person name="Jin W."/>
            <person name="Huang S."/>
        </authorList>
    </citation>
    <scope>NUCLEOTIDE SEQUENCE [LARGE SCALE GENOMIC DNA]</scope>
    <source>
        <strain evidence="7">cv. 9930</strain>
    </source>
</reference>
<feature type="compositionally biased region" description="Basic and acidic residues" evidence="4">
    <location>
        <begin position="1024"/>
        <end position="1048"/>
    </location>
</feature>
<dbReference type="Gene3D" id="3.30.40.100">
    <property type="match status" value="1"/>
</dbReference>
<feature type="domain" description="CW-type" evidence="5">
    <location>
        <begin position="523"/>
        <end position="576"/>
    </location>
</feature>
<evidence type="ECO:0000259" key="5">
    <source>
        <dbReference type="PROSITE" id="PS51050"/>
    </source>
</evidence>
<evidence type="ECO:0000313" key="6">
    <source>
        <dbReference type="EMBL" id="KGN47195.1"/>
    </source>
</evidence>
<feature type="compositionally biased region" description="Basic and acidic residues" evidence="4">
    <location>
        <begin position="436"/>
        <end position="447"/>
    </location>
</feature>
<sequence>MIIGTRVLGSHLMVSSVEPMMMGDCIEMEEGEASCYHKDNGGDIDPDINLSYIDEKIERFLGHFQKDFEGGVSAEKLGAKYGGYGSFLPTYERASSILPHNVNQQRDCNAAPNPVNLPLEGSSQNPKAPPTKRPEAFVCNTISSRNTKEMTGSISGRIDSCLAATKVTNSFSSKGEASGRLGSPMNSGSLKFRIKVGSDCVGLKNAAIYSGLGLDDSPQSSSLNSSDLSEGMLPLSQGPPDESPSKIIQAMTSFPVPHGLLISPLHDSLLGLSRKEKPLPLLKPVPSLENKKDGLAKLANETTLKLNDKTLVKKKKKEAVHRERQVNLKNEVNASSREEKTTLTLVKRKLDNEAFESKEFLSNELQCKPGSEGTKSSAYLDSQKKLSHKATPHEAVKHKASIKKEKPEIVGEKKFKVVQTAGGKIAGSSEGGFKIRSEASRCRKNTDSDTPESENRRHRLKLHSKEKVGANNVGSFNSSGLDVNRISKDATERASVDFQKVKGLDDSGIKMSKCSKVVEPAGVAPMDEWVCCDICQKWRLLPFGTKPEQLPDKWLCSMLYWLPGMNRCDISEEETTEKLYALYHLPLPQSVNAFQNHANGLISADTSNQGKKKEALKEIQNPVSRNDQTHGKSSLKDQQLESRKNKSLNGLSNPPNKLRNSMDQSSSDLYNLAEGKNRGKLKEKSTDRVNCDQLKRKNRRPEEMRPVDNHQNFNMDVGKLGYSSNSGLTNMEGGEGLLKQGDIGSKKHCKLNTENKMQISLKKRGGTAEISSVVRSSVNQPSGKSACTKKRKLNDWQDDQNSPNSGVHESVLLKEENCEKLKKRKKLDVCNNFTDGMEEISKDKEAKMQIKKIVAKQISVRKELPKRNLVVRQVSAAANSSSSNVSQSHLMKAVVKVSPAESVSSSPMRSSGLDQLGGEKEEITSNIHPNSHALNMNSKKIKASPVVQHHFVTAGANAVKQPRLCNNRIDDGIEPSHKKHKKEKINVGAEGLGTPQNLKGNDAENQRSNALLQSNKAARLTSKQNKDFEAGNKGDPRTLEKKDGKVEPSRSAADPLRVSIRVGDSHQLNADAPSDDVVVSKKTPDRSRDVNASNINRTKSSNQTASDTLKDAKKLRDEADHLKNSGFTFESNELYFQSALKYLHGAFLLETLDNTSGKPGDISPIRLYSTTAELCGSCALEYERRQEMAAASLAFKCIEVAYLRIVYHKHSSINGDRLEMNSFRSIVQGESPSSSASDVDNLSNHGAMDRFTFDRGSSHGARSQIWNAGTCTSFARILNFARDMNSAMEASKNSRNAFLAVSSCASEGKHVDYVASVKKVIDFNFQDVGELVQLVRVATQTITHSGFCSGRD</sequence>
<dbReference type="PANTHER" id="PTHR46524:SF12">
    <property type="entry name" value="CW-TYPE DOMAIN-CONTAINING PROTEIN"/>
    <property type="match status" value="1"/>
</dbReference>
<name>A0A0A0KBV9_CUCSA</name>
<keyword evidence="7" id="KW-1185">Reference proteome</keyword>
<keyword evidence="3" id="KW-0862">Zinc</keyword>
<feature type="region of interest" description="Disordered" evidence="4">
    <location>
        <begin position="967"/>
        <end position="1002"/>
    </location>
</feature>
<feature type="region of interest" description="Disordered" evidence="4">
    <location>
        <begin position="104"/>
        <end position="134"/>
    </location>
</feature>
<evidence type="ECO:0000256" key="2">
    <source>
        <dbReference type="ARBA" id="ARBA00022771"/>
    </source>
</evidence>
<reference evidence="6 7" key="3">
    <citation type="journal article" date="2010" name="BMC Genomics">
        <title>Transcriptome sequencing and comparative analysis of cucumber flowers with different sex types.</title>
        <authorList>
            <person name="Guo S."/>
            <person name="Zheng Y."/>
            <person name="Joung J.G."/>
            <person name="Liu S."/>
            <person name="Zhang Z."/>
            <person name="Crasta O.R."/>
            <person name="Sobral B.W."/>
            <person name="Xu Y."/>
            <person name="Huang S."/>
            <person name="Fei Z."/>
        </authorList>
    </citation>
    <scope>NUCLEOTIDE SEQUENCE [LARGE SCALE GENOMIC DNA]</scope>
    <source>
        <strain evidence="7">cv. 9930</strain>
    </source>
</reference>
<feature type="compositionally biased region" description="Basic and acidic residues" evidence="4">
    <location>
        <begin position="627"/>
        <end position="644"/>
    </location>
</feature>
<evidence type="ECO:0000313" key="7">
    <source>
        <dbReference type="Proteomes" id="UP000029981"/>
    </source>
</evidence>
<reference evidence="6 7" key="4">
    <citation type="journal article" date="2011" name="BMC Genomics">
        <title>RNA-Seq improves annotation of protein-coding genes in the cucumber genome.</title>
        <authorList>
            <person name="Li Z."/>
            <person name="Zhang Z."/>
            <person name="Yan P."/>
            <person name="Huang S."/>
            <person name="Fei Z."/>
            <person name="Lin K."/>
        </authorList>
    </citation>
    <scope>NUCLEOTIDE SEQUENCE [LARGE SCALE GENOMIC DNA]</scope>
    <source>
        <strain evidence="7">cv. 9930</strain>
    </source>
</reference>
<dbReference type="Pfam" id="PF07496">
    <property type="entry name" value="zf-CW"/>
    <property type="match status" value="1"/>
</dbReference>
<evidence type="ECO:0000256" key="1">
    <source>
        <dbReference type="ARBA" id="ARBA00022723"/>
    </source>
</evidence>
<dbReference type="InterPro" id="IPR011124">
    <property type="entry name" value="Znf_CW"/>
</dbReference>
<dbReference type="EMBL" id="CM002927">
    <property type="protein sequence ID" value="KGN47195.1"/>
    <property type="molecule type" value="Genomic_DNA"/>
</dbReference>
<dbReference type="InterPro" id="IPR055300">
    <property type="entry name" value="CWZF3/5/7"/>
</dbReference>
<feature type="region of interest" description="Disordered" evidence="4">
    <location>
        <begin position="216"/>
        <end position="243"/>
    </location>
</feature>
<feature type="region of interest" description="Disordered" evidence="4">
    <location>
        <begin position="603"/>
        <end position="665"/>
    </location>
</feature>
<dbReference type="Pfam" id="PF24756">
    <property type="entry name" value="THD_CWZF3-5-7"/>
    <property type="match status" value="1"/>
</dbReference>
<organism evidence="6 7">
    <name type="scientific">Cucumis sativus</name>
    <name type="common">Cucumber</name>
    <dbReference type="NCBI Taxonomy" id="3659"/>
    <lineage>
        <taxon>Eukaryota</taxon>
        <taxon>Viridiplantae</taxon>
        <taxon>Streptophyta</taxon>
        <taxon>Embryophyta</taxon>
        <taxon>Tracheophyta</taxon>
        <taxon>Spermatophyta</taxon>
        <taxon>Magnoliopsida</taxon>
        <taxon>eudicotyledons</taxon>
        <taxon>Gunneridae</taxon>
        <taxon>Pentapetalae</taxon>
        <taxon>rosids</taxon>
        <taxon>fabids</taxon>
        <taxon>Cucurbitales</taxon>
        <taxon>Cucurbitaceae</taxon>
        <taxon>Benincaseae</taxon>
        <taxon>Cucumis</taxon>
    </lineage>
</organism>
<feature type="compositionally biased region" description="Polar residues" evidence="4">
    <location>
        <begin position="1090"/>
        <end position="1107"/>
    </location>
</feature>
<dbReference type="GO" id="GO:0008270">
    <property type="term" value="F:zinc ion binding"/>
    <property type="evidence" value="ECO:0007669"/>
    <property type="project" value="UniProtKB-KW"/>
</dbReference>